<proteinExistence type="predicted"/>
<feature type="compositionally biased region" description="Low complexity" evidence="1">
    <location>
        <begin position="105"/>
        <end position="122"/>
    </location>
</feature>
<protein>
    <submittedName>
        <fullName evidence="2">Uncharacterized protein</fullName>
    </submittedName>
</protein>
<reference evidence="2 3" key="1">
    <citation type="submission" date="2017-06" db="EMBL/GenBank/DDBJ databases">
        <title>Ant-infecting Ophiocordyceps genomes reveal a high diversity of potential behavioral manipulation genes and a possible major role for enterotoxins.</title>
        <authorList>
            <person name="De Bekker C."/>
            <person name="Evans H.C."/>
            <person name="Brachmann A."/>
            <person name="Hughes D.P."/>
        </authorList>
    </citation>
    <scope>NUCLEOTIDE SEQUENCE [LARGE SCALE GENOMIC DNA]</scope>
    <source>
        <strain evidence="2 3">1348a</strain>
    </source>
</reference>
<evidence type="ECO:0000256" key="1">
    <source>
        <dbReference type="SAM" id="MobiDB-lite"/>
    </source>
</evidence>
<feature type="region of interest" description="Disordered" evidence="1">
    <location>
        <begin position="60"/>
        <end position="152"/>
    </location>
</feature>
<feature type="compositionally biased region" description="Basic and acidic residues" evidence="1">
    <location>
        <begin position="72"/>
        <end position="83"/>
    </location>
</feature>
<gene>
    <name evidence="2" type="ORF">CDD82_5650</name>
</gene>
<sequence length="607" mass="66228">MSVASPSELDPDLLLHLPRLAVPRDQHELLAQKNSWAVLANPAPYGMAHVPGHVLAKLKDAHKRKNSSTKTHGNDSKNPDKGLARGNDCPIDNDALHATAASPRSLPGTPFSSWSSSPPNRSKNAPQPQPQVERSPARQIPASAQMGPPPTPVVVPDIPGSDIEELETQLPQATSQVHVAVNIAASPPKSTAMPRGKDESKFPQPAPPCAQPDGVVPSTVVHETALNTRRSAKDPARKKFKPIVFDHGPRAPRPCLETARGIPTCLKSRDAINSSKSPSSDSVVPATCAIPLPLDPLVVAVKNHTATTKYGGPASSNGQNKFGGDQRVSKVHLNSYDKFTQTYPDYVTDHSGSLDYFIKACVYIEYLRKTWPLRECYYDELIRAFSGQYVSYVQNTSPDQQPLPAIEWFSTLPGVSLYNRLVVTNDELDLILGFFPVHVAAARSIIRDVETKAVQDHDEPPKPPEKPSEKPTSEPAEKPAQMQTDNHAALINTTSSTSLAKNSSIKPPAAAHRFSTGTLLPLTPRVQNKVPKAPLTRSPELGLVSPLAVPSTAPAAPTEGRRSSVMRELRILSSQSNWTPEKEEAYRKRIRLWRMKSKSSRRRRTED</sequence>
<feature type="region of interest" description="Disordered" evidence="1">
    <location>
        <begin position="187"/>
        <end position="216"/>
    </location>
</feature>
<name>A0A2C5ZN92_9HYPO</name>
<evidence type="ECO:0000313" key="2">
    <source>
        <dbReference type="EMBL" id="PHH82547.1"/>
    </source>
</evidence>
<feature type="region of interest" description="Disordered" evidence="1">
    <location>
        <begin position="451"/>
        <end position="482"/>
    </location>
</feature>
<organism evidence="2 3">
    <name type="scientific">Ophiocordyceps australis</name>
    <dbReference type="NCBI Taxonomy" id="1399860"/>
    <lineage>
        <taxon>Eukaryota</taxon>
        <taxon>Fungi</taxon>
        <taxon>Dikarya</taxon>
        <taxon>Ascomycota</taxon>
        <taxon>Pezizomycotina</taxon>
        <taxon>Sordariomycetes</taxon>
        <taxon>Hypocreomycetidae</taxon>
        <taxon>Hypocreales</taxon>
        <taxon>Ophiocordycipitaceae</taxon>
        <taxon>Ophiocordyceps</taxon>
    </lineage>
</organism>
<feature type="compositionally biased region" description="Polar residues" evidence="1">
    <location>
        <begin position="123"/>
        <end position="132"/>
    </location>
</feature>
<keyword evidence="3" id="KW-1185">Reference proteome</keyword>
<evidence type="ECO:0000313" key="3">
    <source>
        <dbReference type="Proteomes" id="UP000224854"/>
    </source>
</evidence>
<dbReference type="OrthoDB" id="3538943at2759"/>
<feature type="compositionally biased region" description="Basic and acidic residues" evidence="1">
    <location>
        <begin position="451"/>
        <end position="477"/>
    </location>
</feature>
<accession>A0A2C5ZN92</accession>
<comment type="caution">
    <text evidence="2">The sequence shown here is derived from an EMBL/GenBank/DDBJ whole genome shotgun (WGS) entry which is preliminary data.</text>
</comment>
<dbReference type="EMBL" id="NJEU01000053">
    <property type="protein sequence ID" value="PHH82547.1"/>
    <property type="molecule type" value="Genomic_DNA"/>
</dbReference>
<dbReference type="Proteomes" id="UP000224854">
    <property type="component" value="Unassembled WGS sequence"/>
</dbReference>
<dbReference type="AlphaFoldDB" id="A0A2C5ZN92"/>